<dbReference type="Proteomes" id="UP000310200">
    <property type="component" value="Unassembled WGS sequence"/>
</dbReference>
<dbReference type="EMBL" id="QBLH01000986">
    <property type="protein sequence ID" value="TGZ53601.1"/>
    <property type="molecule type" value="Genomic_DNA"/>
</dbReference>
<sequence>MFFLCRNRLESNTEHWNALLLSLRELIEWVIRKDTELTGLGPVCGDVAALQKQQASRRECCFAHRLPLASASSNLSYSINPSKLQDSSQVTWIGLIYLKSISYSRPPRSSVQLSLRDTTAHPEYGYLRILITFEYSASWKQAPVPLIQVVSECTEVISRMSLDQIIDVIVRLDLCVFVTHTGEYQEMAIDYP</sequence>
<organism evidence="1 2">
    <name type="scientific">Temnothorax longispinosus</name>
    <dbReference type="NCBI Taxonomy" id="300112"/>
    <lineage>
        <taxon>Eukaryota</taxon>
        <taxon>Metazoa</taxon>
        <taxon>Ecdysozoa</taxon>
        <taxon>Arthropoda</taxon>
        <taxon>Hexapoda</taxon>
        <taxon>Insecta</taxon>
        <taxon>Pterygota</taxon>
        <taxon>Neoptera</taxon>
        <taxon>Endopterygota</taxon>
        <taxon>Hymenoptera</taxon>
        <taxon>Apocrita</taxon>
        <taxon>Aculeata</taxon>
        <taxon>Formicoidea</taxon>
        <taxon>Formicidae</taxon>
        <taxon>Myrmicinae</taxon>
        <taxon>Temnothorax</taxon>
    </lineage>
</organism>
<name>A0A4S2KUL4_9HYME</name>
<evidence type="ECO:0000313" key="2">
    <source>
        <dbReference type="Proteomes" id="UP000310200"/>
    </source>
</evidence>
<protein>
    <submittedName>
        <fullName evidence="1">Uncharacterized protein</fullName>
    </submittedName>
</protein>
<accession>A0A4S2KUL4</accession>
<proteinExistence type="predicted"/>
<dbReference type="STRING" id="300112.A0A4S2KUL4"/>
<evidence type="ECO:0000313" key="1">
    <source>
        <dbReference type="EMBL" id="TGZ53601.1"/>
    </source>
</evidence>
<comment type="caution">
    <text evidence="1">The sequence shown here is derived from an EMBL/GenBank/DDBJ whole genome shotgun (WGS) entry which is preliminary data.</text>
</comment>
<reference evidence="1 2" key="1">
    <citation type="journal article" date="2019" name="Philos. Trans. R. Soc. Lond., B, Biol. Sci.">
        <title>Ant behaviour and brain gene expression of defending hosts depend on the ecological success of the intruding social parasite.</title>
        <authorList>
            <person name="Kaur R."/>
            <person name="Stoldt M."/>
            <person name="Jongepier E."/>
            <person name="Feldmeyer B."/>
            <person name="Menzel F."/>
            <person name="Bornberg-Bauer E."/>
            <person name="Foitzik S."/>
        </authorList>
    </citation>
    <scope>NUCLEOTIDE SEQUENCE [LARGE SCALE GENOMIC DNA]</scope>
    <source>
        <tissue evidence="1">Whole body</tissue>
    </source>
</reference>
<keyword evidence="2" id="KW-1185">Reference proteome</keyword>
<gene>
    <name evidence="1" type="ORF">DBV15_05122</name>
</gene>
<dbReference type="AlphaFoldDB" id="A0A4S2KUL4"/>